<dbReference type="RefSeq" id="WP_150944828.1">
    <property type="nucleotide sequence ID" value="NZ_VCMV01000015.1"/>
</dbReference>
<dbReference type="OrthoDB" id="9777385at2"/>
<evidence type="ECO:0000259" key="2">
    <source>
        <dbReference type="Pfam" id="PF07687"/>
    </source>
</evidence>
<dbReference type="Pfam" id="PF01546">
    <property type="entry name" value="Peptidase_M20"/>
    <property type="match status" value="1"/>
</dbReference>
<comment type="caution">
    <text evidence="3">The sequence shown here is derived from an EMBL/GenBank/DDBJ whole genome shotgun (WGS) entry which is preliminary data.</text>
</comment>
<dbReference type="InterPro" id="IPR017439">
    <property type="entry name" value="Amidohydrolase"/>
</dbReference>
<name>A0A5N3PAW2_9HYPH</name>
<dbReference type="PANTHER" id="PTHR11014:SF63">
    <property type="entry name" value="METALLOPEPTIDASE, PUTATIVE (AFU_ORTHOLOGUE AFUA_6G09600)-RELATED"/>
    <property type="match status" value="1"/>
</dbReference>
<dbReference type="InterPro" id="IPR002933">
    <property type="entry name" value="Peptidase_M20"/>
</dbReference>
<dbReference type="SUPFAM" id="SSF53187">
    <property type="entry name" value="Zn-dependent exopeptidases"/>
    <property type="match status" value="1"/>
</dbReference>
<feature type="domain" description="Peptidase M20 dimerisation" evidence="2">
    <location>
        <begin position="29"/>
        <end position="120"/>
    </location>
</feature>
<protein>
    <submittedName>
        <fullName evidence="3">Amidohydrolase</fullName>
    </submittedName>
</protein>
<dbReference type="EMBL" id="VCMV01000015">
    <property type="protein sequence ID" value="KAB0266880.1"/>
    <property type="molecule type" value="Genomic_DNA"/>
</dbReference>
<dbReference type="FunFam" id="3.30.70.360:FF:000001">
    <property type="entry name" value="N-acetyldiaminopimelate deacetylase"/>
    <property type="match status" value="1"/>
</dbReference>
<dbReference type="Gene3D" id="3.40.630.10">
    <property type="entry name" value="Zn peptidases"/>
    <property type="match status" value="1"/>
</dbReference>
<feature type="non-terminal residue" evidence="3">
    <location>
        <position position="1"/>
    </location>
</feature>
<evidence type="ECO:0000256" key="1">
    <source>
        <dbReference type="ARBA" id="ARBA00022801"/>
    </source>
</evidence>
<dbReference type="PANTHER" id="PTHR11014">
    <property type="entry name" value="PEPTIDASE M20 FAMILY MEMBER"/>
    <property type="match status" value="1"/>
</dbReference>
<dbReference type="InterPro" id="IPR036264">
    <property type="entry name" value="Bact_exopeptidase_dim_dom"/>
</dbReference>
<dbReference type="AlphaFoldDB" id="A0A5N3PAW2"/>
<dbReference type="GO" id="GO:0019877">
    <property type="term" value="P:diaminopimelate biosynthetic process"/>
    <property type="evidence" value="ECO:0007669"/>
    <property type="project" value="UniProtKB-ARBA"/>
</dbReference>
<evidence type="ECO:0000313" key="3">
    <source>
        <dbReference type="EMBL" id="KAB0266880.1"/>
    </source>
</evidence>
<dbReference type="SUPFAM" id="SSF55031">
    <property type="entry name" value="Bacterial exopeptidase dimerisation domain"/>
    <property type="match status" value="1"/>
</dbReference>
<dbReference type="Gene3D" id="3.30.70.360">
    <property type="match status" value="1"/>
</dbReference>
<sequence length="229" mass="24352">IALGMHNRPEIAVGRFGIVRGPTTASTDRFEIRVEGKGGHSARPFLANDPIVAAAQLVMQISTIVSNNVNAFHACAIAVGAIHAGKVHNVIPDTCELIGTVRSREPEARKAAEESLRRLCAGIEITAGVKCHLLYKYGVPALINDDTILEPTVKAIRAQLGDVADDWVASMGGEDFSLVAERVPAFRLLVGSSQPGRADKVHTPTYQPAEESIGYGVRALSRAAVELLA</sequence>
<evidence type="ECO:0000313" key="4">
    <source>
        <dbReference type="Proteomes" id="UP000325684"/>
    </source>
</evidence>
<keyword evidence="4" id="KW-1185">Reference proteome</keyword>
<gene>
    <name evidence="3" type="ORF">FEZ63_11975</name>
</gene>
<dbReference type="InterPro" id="IPR011650">
    <property type="entry name" value="Peptidase_M20_dimer"/>
</dbReference>
<reference evidence="3 4" key="1">
    <citation type="journal article" date="2019" name="Microorganisms">
        <title>Genome Insights into the Novel Species Microvirga brassicacearum, a Rapeseed Endophyte with Biotechnological Potential.</title>
        <authorList>
            <person name="Jimenez-Gomez A."/>
            <person name="Saati-Santamaria Z."/>
            <person name="Igual J.M."/>
            <person name="Rivas R."/>
            <person name="Mateos P.F."/>
            <person name="Garcia-Fraile P."/>
        </authorList>
    </citation>
    <scope>NUCLEOTIDE SEQUENCE [LARGE SCALE GENOMIC DNA]</scope>
    <source>
        <strain evidence="3 4">CDVBN77</strain>
    </source>
</reference>
<accession>A0A5N3PAW2</accession>
<dbReference type="Proteomes" id="UP000325684">
    <property type="component" value="Unassembled WGS sequence"/>
</dbReference>
<proteinExistence type="predicted"/>
<dbReference type="Pfam" id="PF07687">
    <property type="entry name" value="M20_dimer"/>
    <property type="match status" value="1"/>
</dbReference>
<dbReference type="GO" id="GO:0050118">
    <property type="term" value="F:N-acetyldiaminopimelate deacetylase activity"/>
    <property type="evidence" value="ECO:0007669"/>
    <property type="project" value="UniProtKB-ARBA"/>
</dbReference>
<organism evidence="3 4">
    <name type="scientific">Microvirga brassicacearum</name>
    <dbReference type="NCBI Taxonomy" id="2580413"/>
    <lineage>
        <taxon>Bacteria</taxon>
        <taxon>Pseudomonadati</taxon>
        <taxon>Pseudomonadota</taxon>
        <taxon>Alphaproteobacteria</taxon>
        <taxon>Hyphomicrobiales</taxon>
        <taxon>Methylobacteriaceae</taxon>
        <taxon>Microvirga</taxon>
    </lineage>
</organism>
<keyword evidence="1 3" id="KW-0378">Hydrolase</keyword>